<name>A0A1G9P462_9FIRM</name>
<keyword evidence="1" id="KW-0472">Membrane</keyword>
<evidence type="ECO:0000256" key="1">
    <source>
        <dbReference type="SAM" id="Phobius"/>
    </source>
</evidence>
<gene>
    <name evidence="2" type="ORF">SAMN04488502_1011208</name>
</gene>
<keyword evidence="3" id="KW-1185">Reference proteome</keyword>
<organism evidence="2 3">
    <name type="scientific">Dendrosporobacter quercicolus</name>
    <dbReference type="NCBI Taxonomy" id="146817"/>
    <lineage>
        <taxon>Bacteria</taxon>
        <taxon>Bacillati</taxon>
        <taxon>Bacillota</taxon>
        <taxon>Negativicutes</taxon>
        <taxon>Selenomonadales</taxon>
        <taxon>Sporomusaceae</taxon>
        <taxon>Dendrosporobacter</taxon>
    </lineage>
</organism>
<dbReference type="AlphaFoldDB" id="A0A1G9P462"/>
<protein>
    <submittedName>
        <fullName evidence="2">Uncharacterized protein</fullName>
    </submittedName>
</protein>
<reference evidence="2 3" key="1">
    <citation type="submission" date="2016-10" db="EMBL/GenBank/DDBJ databases">
        <authorList>
            <person name="de Groot N.N."/>
        </authorList>
    </citation>
    <scope>NUCLEOTIDE SEQUENCE [LARGE SCALE GENOMIC DNA]</scope>
    <source>
        <strain evidence="2 3">DSM 1736</strain>
    </source>
</reference>
<sequence length="74" mass="8397">MNGASLTTSVLSCPTNMADPVIMPPGCWYSESPSILYPYKTELIYAIQLMFSFVFYKRIITKAYPVRLASHTNR</sequence>
<proteinExistence type="predicted"/>
<evidence type="ECO:0000313" key="3">
    <source>
        <dbReference type="Proteomes" id="UP000214880"/>
    </source>
</evidence>
<evidence type="ECO:0000313" key="2">
    <source>
        <dbReference type="EMBL" id="SDL93017.1"/>
    </source>
</evidence>
<feature type="transmembrane region" description="Helical" evidence="1">
    <location>
        <begin position="42"/>
        <end position="60"/>
    </location>
</feature>
<dbReference type="EMBL" id="FNHB01000001">
    <property type="protein sequence ID" value="SDL93017.1"/>
    <property type="molecule type" value="Genomic_DNA"/>
</dbReference>
<accession>A0A1G9P462</accession>
<keyword evidence="1" id="KW-0812">Transmembrane</keyword>
<keyword evidence="1" id="KW-1133">Transmembrane helix</keyword>
<dbReference type="STRING" id="146817.SAMN04488502_1011208"/>
<dbReference type="Proteomes" id="UP000214880">
    <property type="component" value="Unassembled WGS sequence"/>
</dbReference>